<dbReference type="PANTHER" id="PTHR33490">
    <property type="entry name" value="BLR5614 PROTEIN-RELATED"/>
    <property type="match status" value="1"/>
</dbReference>
<comment type="caution">
    <text evidence="2">The sequence shown here is derived from an EMBL/GenBank/DDBJ whole genome shotgun (WGS) entry which is preliminary data.</text>
</comment>
<proteinExistence type="predicted"/>
<gene>
    <name evidence="2" type="ORF">ACHMWK_06180</name>
</gene>
<keyword evidence="3" id="KW-1185">Reference proteome</keyword>
<evidence type="ECO:0000313" key="2">
    <source>
        <dbReference type="EMBL" id="MFH6565566.1"/>
    </source>
</evidence>
<dbReference type="PANTHER" id="PTHR33490:SF3">
    <property type="entry name" value="CONSERVED INTEGRAL MEMBRANE PROTEIN"/>
    <property type="match status" value="1"/>
</dbReference>
<sequence length="259" mass="29619">MSKQQDQDYLGRTSILDFDAPSITQLIDVRGWRQLPHEQAARAVYEFCRDEILFGYNAGADNLPASAILEEGLGHCNTKSTLLMGLLRALGIPCRLRGFTIDKRLQKGAMTPFVYFMSPKEILHTWVEVSLHERWVVLEGVILDEQYLRAVQNRFSNCTHAFLGYAVATPCLAKPAVQWTGRDTFIQREGIARELGLYASPDEFYTEHKTNLTGLKGWLYHHFFYKVLNNNVRRIREGAHDSTALSRECEHREPPSPSF</sequence>
<accession>A0ABW7LVL1</accession>
<dbReference type="InterPro" id="IPR002931">
    <property type="entry name" value="Transglutaminase-like"/>
</dbReference>
<name>A0ABW7LVL1_9PSED</name>
<organism evidence="2 3">
    <name type="scientific">Pseudomonas kulmbachensis</name>
    <dbReference type="NCBI Taxonomy" id="3043408"/>
    <lineage>
        <taxon>Bacteria</taxon>
        <taxon>Pseudomonadati</taxon>
        <taxon>Pseudomonadota</taxon>
        <taxon>Gammaproteobacteria</taxon>
        <taxon>Pseudomonadales</taxon>
        <taxon>Pseudomonadaceae</taxon>
        <taxon>Pseudomonas</taxon>
    </lineage>
</organism>
<evidence type="ECO:0000313" key="3">
    <source>
        <dbReference type="Proteomes" id="UP001609821"/>
    </source>
</evidence>
<dbReference type="Pfam" id="PF01841">
    <property type="entry name" value="Transglut_core"/>
    <property type="match status" value="1"/>
</dbReference>
<dbReference type="RefSeq" id="WP_261738709.1">
    <property type="nucleotide sequence ID" value="NZ_JBINXA010000040.1"/>
</dbReference>
<dbReference type="SUPFAM" id="SSF54001">
    <property type="entry name" value="Cysteine proteinases"/>
    <property type="match status" value="1"/>
</dbReference>
<dbReference type="EMBL" id="JBINXB010000005">
    <property type="protein sequence ID" value="MFH6565566.1"/>
    <property type="molecule type" value="Genomic_DNA"/>
</dbReference>
<protein>
    <submittedName>
        <fullName evidence="2">Transglutaminase family protein</fullName>
    </submittedName>
</protein>
<reference evidence="2 3" key="1">
    <citation type="submission" date="2024-10" db="EMBL/GenBank/DDBJ databases">
        <title>Aeromonas and Pseudomonas from the Cagarras Archipelago, Rio de Janeiro, Brazil.</title>
        <authorList>
            <person name="Canellas A.L.B."/>
            <person name="Laport M.S."/>
        </authorList>
    </citation>
    <scope>NUCLEOTIDE SEQUENCE [LARGE SCALE GENOMIC DNA]</scope>
    <source>
        <strain evidence="2 3">CPF-4</strain>
    </source>
</reference>
<dbReference type="InterPro" id="IPR038765">
    <property type="entry name" value="Papain-like_cys_pep_sf"/>
</dbReference>
<dbReference type="Gene3D" id="3.10.620.30">
    <property type="match status" value="1"/>
</dbReference>
<feature type="domain" description="Transglutaminase-like" evidence="1">
    <location>
        <begin position="37"/>
        <end position="139"/>
    </location>
</feature>
<dbReference type="Proteomes" id="UP001609821">
    <property type="component" value="Unassembled WGS sequence"/>
</dbReference>
<evidence type="ECO:0000259" key="1">
    <source>
        <dbReference type="Pfam" id="PF01841"/>
    </source>
</evidence>